<keyword evidence="2" id="KW-1185">Reference proteome</keyword>
<protein>
    <submittedName>
        <fullName evidence="1">Uncharacterized protein</fullName>
    </submittedName>
</protein>
<evidence type="ECO:0000313" key="1">
    <source>
        <dbReference type="EMBL" id="TCC51074.1"/>
    </source>
</evidence>
<organism evidence="1 2">
    <name type="scientific">Kribbella capetownensis</name>
    <dbReference type="NCBI Taxonomy" id="1572659"/>
    <lineage>
        <taxon>Bacteria</taxon>
        <taxon>Bacillati</taxon>
        <taxon>Actinomycetota</taxon>
        <taxon>Actinomycetes</taxon>
        <taxon>Propionibacteriales</taxon>
        <taxon>Kribbellaceae</taxon>
        <taxon>Kribbella</taxon>
    </lineage>
</organism>
<reference evidence="1 2" key="1">
    <citation type="submission" date="2019-02" db="EMBL/GenBank/DDBJ databases">
        <title>Kribbella capetownensis sp. nov. and Kribbella speibonae sp. nov., isolated from soil.</title>
        <authorList>
            <person name="Curtis S.M."/>
            <person name="Norton I."/>
            <person name="Everest G.J."/>
            <person name="Meyers P.R."/>
        </authorList>
    </citation>
    <scope>NUCLEOTIDE SEQUENCE [LARGE SCALE GENOMIC DNA]</scope>
    <source>
        <strain evidence="1 2">YM53</strain>
    </source>
</reference>
<dbReference type="RefSeq" id="WP_131513766.1">
    <property type="nucleotide sequence ID" value="NZ_SJKD01000002.1"/>
</dbReference>
<dbReference type="Proteomes" id="UP000293342">
    <property type="component" value="Unassembled WGS sequence"/>
</dbReference>
<accession>A0A4R0JXU5</accession>
<gene>
    <name evidence="1" type="ORF">E0H75_13100</name>
</gene>
<dbReference type="AlphaFoldDB" id="A0A4R0JXU5"/>
<name>A0A4R0JXU5_9ACTN</name>
<proteinExistence type="predicted"/>
<sequence length="73" mass="8141">MAPRMGVTTQSLSGQYNIRYTLTASGGKGTCVDAQESDGGSHDLPYDAWIYIDIWLGPLPEYYHYGKEFYING</sequence>
<evidence type="ECO:0000313" key="2">
    <source>
        <dbReference type="Proteomes" id="UP000293342"/>
    </source>
</evidence>
<comment type="caution">
    <text evidence="1">The sequence shown here is derived from an EMBL/GenBank/DDBJ whole genome shotgun (WGS) entry which is preliminary data.</text>
</comment>
<dbReference type="EMBL" id="SJKD01000002">
    <property type="protein sequence ID" value="TCC51074.1"/>
    <property type="molecule type" value="Genomic_DNA"/>
</dbReference>
<dbReference type="OrthoDB" id="4277919at2"/>